<organism evidence="2 3">
    <name type="scientific">Phenylobacterium conjunctum</name>
    <dbReference type="NCBI Taxonomy" id="1298959"/>
    <lineage>
        <taxon>Bacteria</taxon>
        <taxon>Pseudomonadati</taxon>
        <taxon>Pseudomonadota</taxon>
        <taxon>Alphaproteobacteria</taxon>
        <taxon>Caulobacterales</taxon>
        <taxon>Caulobacteraceae</taxon>
        <taxon>Phenylobacterium</taxon>
    </lineage>
</organism>
<keyword evidence="3" id="KW-1185">Reference proteome</keyword>
<name>A0ABW3T4L6_9CAUL</name>
<evidence type="ECO:0000256" key="1">
    <source>
        <dbReference type="SAM" id="MobiDB-lite"/>
    </source>
</evidence>
<feature type="region of interest" description="Disordered" evidence="1">
    <location>
        <begin position="1"/>
        <end position="53"/>
    </location>
</feature>
<protein>
    <submittedName>
        <fullName evidence="2">Uncharacterized protein</fullName>
    </submittedName>
</protein>
<dbReference type="RefSeq" id="WP_377353272.1">
    <property type="nucleotide sequence ID" value="NZ_JBHTLQ010000015.1"/>
</dbReference>
<dbReference type="Proteomes" id="UP001597216">
    <property type="component" value="Unassembled WGS sequence"/>
</dbReference>
<gene>
    <name evidence="2" type="ORF">ACFQ27_08555</name>
</gene>
<evidence type="ECO:0000313" key="3">
    <source>
        <dbReference type="Proteomes" id="UP001597216"/>
    </source>
</evidence>
<sequence>MTPRPPQPAEPGFDRVAPEDRREDIDAIVQHTDSGDGTSQREHWPPNVAGPQD</sequence>
<evidence type="ECO:0000313" key="2">
    <source>
        <dbReference type="EMBL" id="MFD1190625.1"/>
    </source>
</evidence>
<comment type="caution">
    <text evidence="2">The sequence shown here is derived from an EMBL/GenBank/DDBJ whole genome shotgun (WGS) entry which is preliminary data.</text>
</comment>
<feature type="compositionally biased region" description="Basic and acidic residues" evidence="1">
    <location>
        <begin position="12"/>
        <end position="25"/>
    </location>
</feature>
<proteinExistence type="predicted"/>
<reference evidence="3" key="1">
    <citation type="journal article" date="2019" name="Int. J. Syst. Evol. Microbiol.">
        <title>The Global Catalogue of Microorganisms (GCM) 10K type strain sequencing project: providing services to taxonomists for standard genome sequencing and annotation.</title>
        <authorList>
            <consortium name="The Broad Institute Genomics Platform"/>
            <consortium name="The Broad Institute Genome Sequencing Center for Infectious Disease"/>
            <person name="Wu L."/>
            <person name="Ma J."/>
        </authorList>
    </citation>
    <scope>NUCLEOTIDE SEQUENCE [LARGE SCALE GENOMIC DNA]</scope>
    <source>
        <strain evidence="3">CCUG 55074</strain>
    </source>
</reference>
<accession>A0ABW3T4L6</accession>
<dbReference type="EMBL" id="JBHTLQ010000015">
    <property type="protein sequence ID" value="MFD1190625.1"/>
    <property type="molecule type" value="Genomic_DNA"/>
</dbReference>